<protein>
    <recommendedName>
        <fullName evidence="1">F-box domain-containing protein</fullName>
    </recommendedName>
</protein>
<keyword evidence="3" id="KW-1185">Reference proteome</keyword>
<dbReference type="InterPro" id="IPR013187">
    <property type="entry name" value="F-box-assoc_dom_typ3"/>
</dbReference>
<evidence type="ECO:0000259" key="1">
    <source>
        <dbReference type="SMART" id="SM00256"/>
    </source>
</evidence>
<comment type="caution">
    <text evidence="2">The sequence shown here is derived from an EMBL/GenBank/DDBJ whole genome shotgun (WGS) entry which is preliminary data.</text>
</comment>
<evidence type="ECO:0000313" key="3">
    <source>
        <dbReference type="Proteomes" id="UP000636709"/>
    </source>
</evidence>
<name>A0A835A884_9POAL</name>
<dbReference type="Pfam" id="PF12937">
    <property type="entry name" value="F-box-like"/>
    <property type="match status" value="1"/>
</dbReference>
<dbReference type="PANTHER" id="PTHR31111:SF133">
    <property type="entry name" value="OS07G0196600 PROTEIN"/>
    <property type="match status" value="1"/>
</dbReference>
<dbReference type="CDD" id="cd09917">
    <property type="entry name" value="F-box_SF"/>
    <property type="match status" value="1"/>
</dbReference>
<dbReference type="SMART" id="SM00256">
    <property type="entry name" value="FBOX"/>
    <property type="match status" value="1"/>
</dbReference>
<dbReference type="InterPro" id="IPR017451">
    <property type="entry name" value="F-box-assoc_interact_dom"/>
</dbReference>
<dbReference type="InterPro" id="IPR001810">
    <property type="entry name" value="F-box_dom"/>
</dbReference>
<dbReference type="AlphaFoldDB" id="A0A835A884"/>
<accession>A0A835A884</accession>
<dbReference type="Proteomes" id="UP000636709">
    <property type="component" value="Unassembled WGS sequence"/>
</dbReference>
<organism evidence="2 3">
    <name type="scientific">Digitaria exilis</name>
    <dbReference type="NCBI Taxonomy" id="1010633"/>
    <lineage>
        <taxon>Eukaryota</taxon>
        <taxon>Viridiplantae</taxon>
        <taxon>Streptophyta</taxon>
        <taxon>Embryophyta</taxon>
        <taxon>Tracheophyta</taxon>
        <taxon>Spermatophyta</taxon>
        <taxon>Magnoliopsida</taxon>
        <taxon>Liliopsida</taxon>
        <taxon>Poales</taxon>
        <taxon>Poaceae</taxon>
        <taxon>PACMAD clade</taxon>
        <taxon>Panicoideae</taxon>
        <taxon>Panicodae</taxon>
        <taxon>Paniceae</taxon>
        <taxon>Anthephorinae</taxon>
        <taxon>Digitaria</taxon>
    </lineage>
</organism>
<evidence type="ECO:0000313" key="2">
    <source>
        <dbReference type="EMBL" id="KAF8654484.1"/>
    </source>
</evidence>
<sequence length="413" mass="45214">MATVSSTDGEASAAVNNEGWNLPTDAFVEILLRLSPSRRRLVRAVCRHWRDVIDERTPPIPPPKVLAFFSTRTSASAFVVDDLAGGRGREVWGVTIDPSTKSYIDIAMVGTCNGLLCLCDNAKPGGALALFNPATGEKLRIPALPVSYRQGMTRQRGLYKIRSWETYTFGYDATTGKYKILHLPCREDVSRGFNVLQAFTLGHDASWRDVAVPGASCCPDAGIVSVGGAAYWVTNGVERFVCFDLKLERVAFDAPLPVGPGKIHLAEVNGRLGLVVRADTGTTPVTTEEVWVLGDGGDRLGWTRRYRVRAHGVGVEQQRLAAPYFAAHGGEYVVAMRTDERWRKNLHAHRLREAGIWLPRGEVRSVRISETGTVVASGVSGSNLRTFAYVETTEPLSPYKIHRRGIHRGSAGK</sequence>
<dbReference type="OrthoDB" id="665134at2759"/>
<dbReference type="PANTHER" id="PTHR31111">
    <property type="entry name" value="BNAA05G37150D PROTEIN-RELATED"/>
    <property type="match status" value="1"/>
</dbReference>
<dbReference type="SUPFAM" id="SSF81383">
    <property type="entry name" value="F-box domain"/>
    <property type="match status" value="1"/>
</dbReference>
<dbReference type="Gene3D" id="1.20.1280.50">
    <property type="match status" value="1"/>
</dbReference>
<dbReference type="EMBL" id="JACEFO010002615">
    <property type="protein sequence ID" value="KAF8654484.1"/>
    <property type="molecule type" value="Genomic_DNA"/>
</dbReference>
<feature type="domain" description="F-box" evidence="1">
    <location>
        <begin position="22"/>
        <end position="62"/>
    </location>
</feature>
<dbReference type="InterPro" id="IPR036047">
    <property type="entry name" value="F-box-like_dom_sf"/>
</dbReference>
<reference evidence="2" key="1">
    <citation type="submission" date="2020-07" db="EMBL/GenBank/DDBJ databases">
        <title>Genome sequence and genetic diversity analysis of an under-domesticated orphan crop, white fonio (Digitaria exilis).</title>
        <authorList>
            <person name="Bennetzen J.L."/>
            <person name="Chen S."/>
            <person name="Ma X."/>
            <person name="Wang X."/>
            <person name="Yssel A.E.J."/>
            <person name="Chaluvadi S.R."/>
            <person name="Johnson M."/>
            <person name="Gangashetty P."/>
            <person name="Hamidou F."/>
            <person name="Sanogo M.D."/>
            <person name="Zwaenepoel A."/>
            <person name="Wallace J."/>
            <person name="Van De Peer Y."/>
            <person name="Van Deynze A."/>
        </authorList>
    </citation>
    <scope>NUCLEOTIDE SEQUENCE</scope>
    <source>
        <tissue evidence="2">Leaves</tissue>
    </source>
</reference>
<proteinExistence type="predicted"/>
<gene>
    <name evidence="2" type="ORF">HU200_061674</name>
</gene>
<dbReference type="Pfam" id="PF08268">
    <property type="entry name" value="FBA_3"/>
    <property type="match status" value="1"/>
</dbReference>
<dbReference type="NCBIfam" id="TIGR01640">
    <property type="entry name" value="F_box_assoc_1"/>
    <property type="match status" value="1"/>
</dbReference>